<proteinExistence type="predicted"/>
<dbReference type="Pfam" id="PF06568">
    <property type="entry name" value="YjiS-like"/>
    <property type="match status" value="1"/>
</dbReference>
<keyword evidence="3" id="KW-1185">Reference proteome</keyword>
<dbReference type="RefSeq" id="WP_406645248.1">
    <property type="nucleotide sequence ID" value="NZ_CP123584.1"/>
</dbReference>
<evidence type="ECO:0000313" key="3">
    <source>
        <dbReference type="Proteomes" id="UP001623232"/>
    </source>
</evidence>
<dbReference type="InterPro" id="IPR009506">
    <property type="entry name" value="YjiS-like"/>
</dbReference>
<gene>
    <name evidence="2" type="ORF">QEZ52_15035</name>
</gene>
<accession>A0ABZ2XQC4</accession>
<dbReference type="Proteomes" id="UP001623232">
    <property type="component" value="Chromosome"/>
</dbReference>
<evidence type="ECO:0000259" key="1">
    <source>
        <dbReference type="Pfam" id="PF06568"/>
    </source>
</evidence>
<protein>
    <submittedName>
        <fullName evidence="2">DUF1127 domain-containing protein</fullName>
    </submittedName>
</protein>
<reference evidence="2 3" key="1">
    <citation type="submission" date="2023-04" db="EMBL/GenBank/DDBJ databases">
        <title>Complete genome sequence of Alisedimentitalea scapharcae.</title>
        <authorList>
            <person name="Rong J.-C."/>
            <person name="Yi M.-L."/>
            <person name="Zhao Q."/>
        </authorList>
    </citation>
    <scope>NUCLEOTIDE SEQUENCE [LARGE SCALE GENOMIC DNA]</scope>
    <source>
        <strain evidence="2 3">KCTC 42119</strain>
    </source>
</reference>
<name>A0ABZ2XQC4_9RHOB</name>
<feature type="domain" description="YjiS-like" evidence="1">
    <location>
        <begin position="25"/>
        <end position="61"/>
    </location>
</feature>
<sequence>MAMTSEISTRRGTLTSNPLAFVDTLVARFSRYAMFRRTMNELSALSDRELSDLGLSRSQLRRVAHQAAYENN</sequence>
<dbReference type="EMBL" id="CP123584">
    <property type="protein sequence ID" value="WZK87913.1"/>
    <property type="molecule type" value="Genomic_DNA"/>
</dbReference>
<evidence type="ECO:0000313" key="2">
    <source>
        <dbReference type="EMBL" id="WZK87913.1"/>
    </source>
</evidence>
<organism evidence="2 3">
    <name type="scientific">Aliisedimentitalea scapharcae</name>
    <dbReference type="NCBI Taxonomy" id="1524259"/>
    <lineage>
        <taxon>Bacteria</taxon>
        <taxon>Pseudomonadati</taxon>
        <taxon>Pseudomonadota</taxon>
        <taxon>Alphaproteobacteria</taxon>
        <taxon>Rhodobacterales</taxon>
        <taxon>Roseobacteraceae</taxon>
        <taxon>Aliisedimentitalea</taxon>
    </lineage>
</organism>